<dbReference type="EMBL" id="JARAOO010000006">
    <property type="protein sequence ID" value="KAJ7964398.1"/>
    <property type="molecule type" value="Genomic_DNA"/>
</dbReference>
<proteinExistence type="predicted"/>
<comment type="caution">
    <text evidence="2">The sequence shown here is derived from an EMBL/GenBank/DDBJ whole genome shotgun (WGS) entry which is preliminary data.</text>
</comment>
<dbReference type="PANTHER" id="PTHR35546:SF70">
    <property type="entry name" value="F-BOX PROTEIN INTERACTION DOMAIN PROTEIN"/>
    <property type="match status" value="1"/>
</dbReference>
<reference evidence="2" key="1">
    <citation type="journal article" date="2023" name="Science">
        <title>Elucidation of the pathway for biosynthesis of saponin adjuvants from the soapbark tree.</title>
        <authorList>
            <person name="Reed J."/>
            <person name="Orme A."/>
            <person name="El-Demerdash A."/>
            <person name="Owen C."/>
            <person name="Martin L.B.B."/>
            <person name="Misra R.C."/>
            <person name="Kikuchi S."/>
            <person name="Rejzek M."/>
            <person name="Martin A.C."/>
            <person name="Harkess A."/>
            <person name="Leebens-Mack J."/>
            <person name="Louveau T."/>
            <person name="Stephenson M.J."/>
            <person name="Osbourn A."/>
        </authorList>
    </citation>
    <scope>NUCLEOTIDE SEQUENCE</scope>
    <source>
        <strain evidence="2">S10</strain>
    </source>
</reference>
<dbReference type="KEGG" id="qsa:O6P43_014224"/>
<organism evidence="2 3">
    <name type="scientific">Quillaja saponaria</name>
    <name type="common">Soap bark tree</name>
    <dbReference type="NCBI Taxonomy" id="32244"/>
    <lineage>
        <taxon>Eukaryota</taxon>
        <taxon>Viridiplantae</taxon>
        <taxon>Streptophyta</taxon>
        <taxon>Embryophyta</taxon>
        <taxon>Tracheophyta</taxon>
        <taxon>Spermatophyta</taxon>
        <taxon>Magnoliopsida</taxon>
        <taxon>eudicotyledons</taxon>
        <taxon>Gunneridae</taxon>
        <taxon>Pentapetalae</taxon>
        <taxon>rosids</taxon>
        <taxon>fabids</taxon>
        <taxon>Fabales</taxon>
        <taxon>Quillajaceae</taxon>
        <taxon>Quillaja</taxon>
    </lineage>
</organism>
<dbReference type="Pfam" id="PF24750">
    <property type="entry name" value="b-prop_At3g26010-like"/>
    <property type="match status" value="1"/>
</dbReference>
<dbReference type="InterPro" id="IPR055290">
    <property type="entry name" value="At3g26010-like"/>
</dbReference>
<dbReference type="InterPro" id="IPR011043">
    <property type="entry name" value="Gal_Oxase/kelch_b-propeller"/>
</dbReference>
<evidence type="ECO:0000313" key="2">
    <source>
        <dbReference type="EMBL" id="KAJ7964398.1"/>
    </source>
</evidence>
<evidence type="ECO:0000313" key="3">
    <source>
        <dbReference type="Proteomes" id="UP001163823"/>
    </source>
</evidence>
<name>A0AAD7LUF7_QUISA</name>
<dbReference type="Proteomes" id="UP001163823">
    <property type="component" value="Chromosome 6"/>
</dbReference>
<protein>
    <submittedName>
        <fullName evidence="2">F-box protein</fullName>
    </submittedName>
</protein>
<dbReference type="SUPFAM" id="SSF50965">
    <property type="entry name" value="Galactose oxidase, central domain"/>
    <property type="match status" value="1"/>
</dbReference>
<keyword evidence="3" id="KW-1185">Reference proteome</keyword>
<dbReference type="PANTHER" id="PTHR35546">
    <property type="entry name" value="F-BOX PROTEIN INTERACTION DOMAIN PROTEIN-RELATED"/>
    <property type="match status" value="1"/>
</dbReference>
<gene>
    <name evidence="2" type="ORF">O6P43_014224</name>
</gene>
<evidence type="ECO:0000259" key="1">
    <source>
        <dbReference type="Pfam" id="PF24750"/>
    </source>
</evidence>
<sequence length="400" mass="45497">MMDTTLKRKEANNKVAEAILSLTNMREKNSGTICGNSNVGLLCHYQYKNGRSQFVNLDLANESGAVLVNRSLSFFTEDFVLTLASSNGLLLLSTFRENQRCYLVFNPATKQTVSIPQPGIIRHVVRAGLAFDGNQFEVVLLRVEVQQNNAAESSNELELMIFSSDTNKWSRVYPIDLSLPSVPEFEFQELGASPIYLDGSIHWEIGGYLLVYEVFGSQCKLIELPNFEDWSRQPTMTYPRCLWESRGGVYYCHTDLDGLHIWDLLKDNDHPRCPPSLYDPHKFSWRLVHSVKHEIFILNEVAFGCSNDWEPLQISPLAYRDDIETIYLQLPGIVVSYNLETRTLDSVCTFTFPDINYKCCFFFPFTPGGNYNKQTETEISAAGESKLDLPIPEVDNLISF</sequence>
<dbReference type="InterPro" id="IPR056592">
    <property type="entry name" value="Beta-prop_At3g26010-like"/>
</dbReference>
<accession>A0AAD7LUF7</accession>
<dbReference type="AlphaFoldDB" id="A0AAD7LUF7"/>
<feature type="domain" description="F-box protein At3g26010-like beta-propeller" evidence="1">
    <location>
        <begin position="79"/>
        <end position="344"/>
    </location>
</feature>